<dbReference type="EMBL" id="CP029295">
    <property type="protein sequence ID" value="AXE60494.1"/>
    <property type="molecule type" value="Genomic_DNA"/>
</dbReference>
<dbReference type="AlphaFoldDB" id="A0A2Z5IPV1"/>
<name>A0A2Z5IPV1_9BACT</name>
<feature type="transmembrane region" description="Helical" evidence="1">
    <location>
        <begin position="14"/>
        <end position="38"/>
    </location>
</feature>
<keyword evidence="1" id="KW-0812">Transmembrane</keyword>
<keyword evidence="1" id="KW-1133">Transmembrane helix</keyword>
<keyword evidence="1" id="KW-0472">Membrane</keyword>
<protein>
    <submittedName>
        <fullName evidence="2">Uncharacterized protein</fullName>
    </submittedName>
</protein>
<dbReference type="Proteomes" id="UP000252477">
    <property type="component" value="Chromosome"/>
</dbReference>
<evidence type="ECO:0000313" key="2">
    <source>
        <dbReference type="EMBL" id="AXE60494.1"/>
    </source>
</evidence>
<feature type="transmembrane region" description="Helical" evidence="1">
    <location>
        <begin position="88"/>
        <end position="109"/>
    </location>
</feature>
<dbReference type="KEGG" id="mpho:DA803_00055"/>
<sequence>MFKKFDIRLALKKIFITSAMLMVYFFGFLCFSIAFAIITEKSSVEPNNKMLFYLTFLFVLIVIAIIAMWYYIYGIKIANAFKDKKSKLLFTIAFILFPIGFFFSLPAWARLKKMAKHNKFQYVNNQQNNNHYNMSNSI</sequence>
<evidence type="ECO:0000313" key="3">
    <source>
        <dbReference type="Proteomes" id="UP000252477"/>
    </source>
</evidence>
<gene>
    <name evidence="2" type="ORF">DA803_00055</name>
</gene>
<accession>A0A2Z5IPV1</accession>
<dbReference type="RefSeq" id="WP_114190616.1">
    <property type="nucleotide sequence ID" value="NZ_CP029295.1"/>
</dbReference>
<keyword evidence="3" id="KW-1185">Reference proteome</keyword>
<organism evidence="2 3">
    <name type="scientific">[Mycoplasma] phocae</name>
    <dbReference type="NCBI Taxonomy" id="142651"/>
    <lineage>
        <taxon>Bacteria</taxon>
        <taxon>Bacillati</taxon>
        <taxon>Mycoplasmatota</taxon>
        <taxon>Mycoplasmoidales</taxon>
        <taxon>Metamycoplasmataceae</taxon>
        <taxon>Metamycoplasma</taxon>
    </lineage>
</organism>
<evidence type="ECO:0000256" key="1">
    <source>
        <dbReference type="SAM" id="Phobius"/>
    </source>
</evidence>
<proteinExistence type="predicted"/>
<reference evidence="3" key="1">
    <citation type="journal article" date="2018" name="Microbiol. Resour. Announc.">
        <title>Complete Sequence and Annotation of the Mycoplasma phocidae Strain 105T Genome.</title>
        <authorList>
            <person name="Frasca S. Jr."/>
            <person name="Kutish G.F."/>
            <person name="Michaels D.L."/>
            <person name="Brown D.R."/>
        </authorList>
    </citation>
    <scope>NUCLEOTIDE SEQUENCE [LARGE SCALE GENOMIC DNA]</scope>
    <source>
        <strain evidence="3">105</strain>
    </source>
</reference>
<feature type="transmembrane region" description="Helical" evidence="1">
    <location>
        <begin position="50"/>
        <end position="73"/>
    </location>
</feature>